<dbReference type="AlphaFoldDB" id="A0A6C0KV34"/>
<accession>A0A6C0KV34</accession>
<name>A0A6C0KV34_9ZZZZ</name>
<evidence type="ECO:0000256" key="1">
    <source>
        <dbReference type="SAM" id="MobiDB-lite"/>
    </source>
</evidence>
<reference evidence="2" key="1">
    <citation type="journal article" date="2020" name="Nature">
        <title>Giant virus diversity and host interactions through global metagenomics.</title>
        <authorList>
            <person name="Schulz F."/>
            <person name="Roux S."/>
            <person name="Paez-Espino D."/>
            <person name="Jungbluth S."/>
            <person name="Walsh D.A."/>
            <person name="Denef V.J."/>
            <person name="McMahon K.D."/>
            <person name="Konstantinidis K.T."/>
            <person name="Eloe-Fadrosh E.A."/>
            <person name="Kyrpides N.C."/>
            <person name="Woyke T."/>
        </authorList>
    </citation>
    <scope>NUCLEOTIDE SEQUENCE</scope>
    <source>
        <strain evidence="2">GVMAG-S-3300013093-109</strain>
    </source>
</reference>
<sequence>MSREANQPPRPPRPPILKAARASQANLQAAVSALPDLYRTTQRNSANRNRALQNVARMFNQNYPDPGIEPKNRRITFKRKAQNESNNVSVISIPPRNKSSRNISWGTEHDRFTKDREHRFRRLVAKYRQLIDALKGRFQITNQSQNLPAEYRAELDRLIAEHDASHKSIDDHFDAMLDFLIRKDRMMLEIRERLVREEERINRTYRYQWHLCEEKNKKLKHKRDCNTVVRKEFYESELEKERVKYRASVQAILHQYEIDIGGIYADLDKDPSMGGKRNTKRNRKH</sequence>
<dbReference type="EMBL" id="MN740968">
    <property type="protein sequence ID" value="QHU20334.1"/>
    <property type="molecule type" value="Genomic_DNA"/>
</dbReference>
<evidence type="ECO:0000313" key="2">
    <source>
        <dbReference type="EMBL" id="QHU20334.1"/>
    </source>
</evidence>
<protein>
    <submittedName>
        <fullName evidence="2">Uncharacterized protein</fullName>
    </submittedName>
</protein>
<proteinExistence type="predicted"/>
<organism evidence="2">
    <name type="scientific">viral metagenome</name>
    <dbReference type="NCBI Taxonomy" id="1070528"/>
    <lineage>
        <taxon>unclassified sequences</taxon>
        <taxon>metagenomes</taxon>
        <taxon>organismal metagenomes</taxon>
    </lineage>
</organism>
<feature type="region of interest" description="Disordered" evidence="1">
    <location>
        <begin position="1"/>
        <end position="24"/>
    </location>
</feature>